<dbReference type="RefSeq" id="WP_196603643.1">
    <property type="nucleotide sequence ID" value="NZ_CP116940.1"/>
</dbReference>
<dbReference type="SUPFAM" id="SSF50118">
    <property type="entry name" value="Cell growth inhibitor/plasmid maintenance toxic component"/>
    <property type="match status" value="1"/>
</dbReference>
<organism evidence="1 2">
    <name type="scientific">Pectinatus haikarae</name>
    <dbReference type="NCBI Taxonomy" id="349096"/>
    <lineage>
        <taxon>Bacteria</taxon>
        <taxon>Bacillati</taxon>
        <taxon>Bacillota</taxon>
        <taxon>Negativicutes</taxon>
        <taxon>Selenomonadales</taxon>
        <taxon>Selenomonadaceae</taxon>
        <taxon>Pectinatus</taxon>
    </lineage>
</organism>
<keyword evidence="1" id="KW-0378">Hydrolase</keyword>
<sequence>MKQFPESEDIIILNFNTQSGIEIQKNHLMLVVSGGLFNYGLSNNFDIKGVSYACGI</sequence>
<dbReference type="Proteomes" id="UP001239167">
    <property type="component" value="Unassembled WGS sequence"/>
</dbReference>
<name>A0ABT9Y9S7_9FIRM</name>
<comment type="caution">
    <text evidence="1">The sequence shown here is derived from an EMBL/GenBank/DDBJ whole genome shotgun (WGS) entry which is preliminary data.</text>
</comment>
<keyword evidence="1" id="KW-0540">Nuclease</keyword>
<evidence type="ECO:0000313" key="2">
    <source>
        <dbReference type="Proteomes" id="UP001239167"/>
    </source>
</evidence>
<gene>
    <name evidence="1" type="ORF">J2S01_002116</name>
</gene>
<keyword evidence="2" id="KW-1185">Reference proteome</keyword>
<dbReference type="EMBL" id="JAUSUE010000015">
    <property type="protein sequence ID" value="MDQ0204388.1"/>
    <property type="molecule type" value="Genomic_DNA"/>
</dbReference>
<reference evidence="1 2" key="1">
    <citation type="submission" date="2023-07" db="EMBL/GenBank/DDBJ databases">
        <title>Genomic Encyclopedia of Type Strains, Phase IV (KMG-IV): sequencing the most valuable type-strain genomes for metagenomic binning, comparative biology and taxonomic classification.</title>
        <authorList>
            <person name="Goeker M."/>
        </authorList>
    </citation>
    <scope>NUCLEOTIDE SEQUENCE [LARGE SCALE GENOMIC DNA]</scope>
    <source>
        <strain evidence="1 2">DSM 16980</strain>
    </source>
</reference>
<keyword evidence="1" id="KW-0255">Endonuclease</keyword>
<proteinExistence type="predicted"/>
<dbReference type="GO" id="GO:0004519">
    <property type="term" value="F:endonuclease activity"/>
    <property type="evidence" value="ECO:0007669"/>
    <property type="project" value="UniProtKB-KW"/>
</dbReference>
<evidence type="ECO:0000313" key="1">
    <source>
        <dbReference type="EMBL" id="MDQ0204388.1"/>
    </source>
</evidence>
<accession>A0ABT9Y9S7</accession>
<protein>
    <submittedName>
        <fullName evidence="1">mRNA-degrading endonuclease toxin of MazEF toxin-antitoxin module</fullName>
    </submittedName>
</protein>